<dbReference type="SUPFAM" id="SSF49299">
    <property type="entry name" value="PKD domain"/>
    <property type="match status" value="1"/>
</dbReference>
<feature type="compositionally biased region" description="Low complexity" evidence="5">
    <location>
        <begin position="480"/>
        <end position="506"/>
    </location>
</feature>
<organism evidence="8 9">
    <name type="scientific">Jiangella alkaliphila</name>
    <dbReference type="NCBI Taxonomy" id="419479"/>
    <lineage>
        <taxon>Bacteria</taxon>
        <taxon>Bacillati</taxon>
        <taxon>Actinomycetota</taxon>
        <taxon>Actinomycetes</taxon>
        <taxon>Jiangellales</taxon>
        <taxon>Jiangellaceae</taxon>
        <taxon>Jiangella</taxon>
    </lineage>
</organism>
<dbReference type="Gene3D" id="2.60.40.10">
    <property type="entry name" value="Immunoglobulins"/>
    <property type="match status" value="3"/>
</dbReference>
<keyword evidence="1" id="KW-0134">Cell wall</keyword>
<keyword evidence="6" id="KW-1133">Transmembrane helix</keyword>
<feature type="transmembrane region" description="Helical" evidence="6">
    <location>
        <begin position="506"/>
        <end position="526"/>
    </location>
</feature>
<keyword evidence="6" id="KW-0812">Transmembrane</keyword>
<keyword evidence="2" id="KW-0964">Secreted</keyword>
<evidence type="ECO:0000256" key="2">
    <source>
        <dbReference type="ARBA" id="ARBA00022525"/>
    </source>
</evidence>
<gene>
    <name evidence="8" type="ORF">SAMN04488563_0858</name>
</gene>
<dbReference type="NCBIfam" id="TIGR01167">
    <property type="entry name" value="LPXTG_anchor"/>
    <property type="match status" value="1"/>
</dbReference>
<evidence type="ECO:0000256" key="4">
    <source>
        <dbReference type="ARBA" id="ARBA00023088"/>
    </source>
</evidence>
<evidence type="ECO:0000256" key="5">
    <source>
        <dbReference type="SAM" id="MobiDB-lite"/>
    </source>
</evidence>
<dbReference type="PROSITE" id="PS50847">
    <property type="entry name" value="GRAM_POS_ANCHORING"/>
    <property type="match status" value="1"/>
</dbReference>
<dbReference type="OrthoDB" id="9792152at2"/>
<keyword evidence="4" id="KW-0572">Peptidoglycan-anchor</keyword>
<evidence type="ECO:0000313" key="8">
    <source>
        <dbReference type="EMBL" id="SDU27218.1"/>
    </source>
</evidence>
<evidence type="ECO:0000256" key="1">
    <source>
        <dbReference type="ARBA" id="ARBA00022512"/>
    </source>
</evidence>
<accession>A0A1H2H6N0</accession>
<name>A0A1H2H6N0_9ACTN</name>
<evidence type="ECO:0000259" key="7">
    <source>
        <dbReference type="PROSITE" id="PS50847"/>
    </source>
</evidence>
<dbReference type="RefSeq" id="WP_046771958.1">
    <property type="nucleotide sequence ID" value="NZ_LBMC01000053.1"/>
</dbReference>
<keyword evidence="9" id="KW-1185">Reference proteome</keyword>
<evidence type="ECO:0000256" key="3">
    <source>
        <dbReference type="ARBA" id="ARBA00022729"/>
    </source>
</evidence>
<dbReference type="Proteomes" id="UP000182977">
    <property type="component" value="Chromosome I"/>
</dbReference>
<feature type="compositionally biased region" description="Low complexity" evidence="5">
    <location>
        <begin position="438"/>
        <end position="470"/>
    </location>
</feature>
<dbReference type="GO" id="GO:0005975">
    <property type="term" value="P:carbohydrate metabolic process"/>
    <property type="evidence" value="ECO:0007669"/>
    <property type="project" value="UniProtKB-ARBA"/>
</dbReference>
<dbReference type="EMBL" id="LT629791">
    <property type="protein sequence ID" value="SDU27218.1"/>
    <property type="molecule type" value="Genomic_DNA"/>
</dbReference>
<dbReference type="STRING" id="419479.SAMN04488563_0858"/>
<keyword evidence="6" id="KW-0472">Membrane</keyword>
<dbReference type="InterPro" id="IPR019931">
    <property type="entry name" value="LPXTG_anchor"/>
</dbReference>
<feature type="domain" description="Gram-positive cocci surface proteins LPxTG" evidence="7">
    <location>
        <begin position="498"/>
        <end position="534"/>
    </location>
</feature>
<dbReference type="InterPro" id="IPR035986">
    <property type="entry name" value="PKD_dom_sf"/>
</dbReference>
<evidence type="ECO:0000256" key="6">
    <source>
        <dbReference type="SAM" id="Phobius"/>
    </source>
</evidence>
<keyword evidence="3" id="KW-0732">Signal</keyword>
<proteinExistence type="predicted"/>
<evidence type="ECO:0000313" key="9">
    <source>
        <dbReference type="Proteomes" id="UP000182977"/>
    </source>
</evidence>
<dbReference type="NCBIfam" id="NF012200">
    <property type="entry name" value="choice_anch_D"/>
    <property type="match status" value="2"/>
</dbReference>
<dbReference type="Pfam" id="PF00746">
    <property type="entry name" value="Gram_pos_anchor"/>
    <property type="match status" value="1"/>
</dbReference>
<sequence length="534" mass="52698">MGAGRWARPIGALCIGIGAVGVVAPLALADPDDFSMTSTTMGFGSVFVDETGTEVLTIRNIADQALAPVVTGGLVPAGEPFESTTTCDGSELEPDETCEFRYTYTPATVGADTIDVPLTLEGVSYTVSLTGAGAAPIEVSSAALAFGAVVVDETAELDVTVTNRSNITRTPSVSAPAVESDAFAATSTCGGPLAAGASCAVTYAFTPVAAGAASAGDVLVVDGVNHIVSLSGTGVVATTPTAVVANDGPVAEGSVATVSFSGQADPGGALVEPFTYSYDWDGDGVFDVVGSASAAPVPATFTADGPSVVGVTARITNAIGRFTEYETDVVVQNVAPELTVSGPDAVAVGGSGGLSVAVVDPGASVESYTYVVDWEGDGVDDQTVVGGAQRSIVQTFSDAGTFDVGVRVSDGDGGNDSATHRVTVSGSGTPSPTPTGSPTPSESPSESPTESPSETPSPSGTGTPSESPSPSEAPSPSESPSPTWSASPDPSPSTDPELPDTGTGSGVAAMLAGALLIGVGALLLLATHRPRRTA</sequence>
<protein>
    <submittedName>
        <fullName evidence="8">LPXTG-motif cell wall anchor domain-containing protein</fullName>
    </submittedName>
</protein>
<feature type="region of interest" description="Disordered" evidence="5">
    <location>
        <begin position="407"/>
        <end position="506"/>
    </location>
</feature>
<dbReference type="AlphaFoldDB" id="A0A1H2H6N0"/>
<reference evidence="9" key="1">
    <citation type="submission" date="2016-10" db="EMBL/GenBank/DDBJ databases">
        <authorList>
            <person name="Varghese N."/>
            <person name="Submissions S."/>
        </authorList>
    </citation>
    <scope>NUCLEOTIDE SEQUENCE [LARGE SCALE GENOMIC DNA]</scope>
    <source>
        <strain evidence="9">DSM 45079</strain>
    </source>
</reference>
<dbReference type="InterPro" id="IPR013783">
    <property type="entry name" value="Ig-like_fold"/>
</dbReference>